<dbReference type="InterPro" id="IPR027806">
    <property type="entry name" value="HARBI1_dom"/>
</dbReference>
<evidence type="ECO:0000313" key="5">
    <source>
        <dbReference type="Proteomes" id="UP000014680"/>
    </source>
</evidence>
<evidence type="ECO:0000313" key="4">
    <source>
        <dbReference type="EMBL" id="ELP87785.1"/>
    </source>
</evidence>
<dbReference type="KEGG" id="eiv:EIN_411380"/>
<keyword evidence="5" id="KW-1185">Reference proteome</keyword>
<dbReference type="OrthoDB" id="2393881at2759"/>
<dbReference type="AlphaFoldDB" id="A0A0A1U1A1"/>
<organism evidence="4 5">
    <name type="scientific">Entamoeba invadens IP1</name>
    <dbReference type="NCBI Taxonomy" id="370355"/>
    <lineage>
        <taxon>Eukaryota</taxon>
        <taxon>Amoebozoa</taxon>
        <taxon>Evosea</taxon>
        <taxon>Archamoebae</taxon>
        <taxon>Mastigamoebida</taxon>
        <taxon>Entamoebidae</taxon>
        <taxon>Entamoeba</taxon>
    </lineage>
</organism>
<keyword evidence="2" id="KW-0479">Metal-binding</keyword>
<dbReference type="GeneID" id="14886748"/>
<dbReference type="RefSeq" id="XP_004254556.1">
    <property type="nucleotide sequence ID" value="XM_004254508.1"/>
</dbReference>
<dbReference type="EMBL" id="KB206788">
    <property type="protein sequence ID" value="ELP87785.1"/>
    <property type="molecule type" value="Genomic_DNA"/>
</dbReference>
<dbReference type="GO" id="GO:0046872">
    <property type="term" value="F:metal ion binding"/>
    <property type="evidence" value="ECO:0007669"/>
    <property type="project" value="UniProtKB-KW"/>
</dbReference>
<comment type="cofactor">
    <cofactor evidence="1">
        <name>a divalent metal cation</name>
        <dbReference type="ChEBI" id="CHEBI:60240"/>
    </cofactor>
</comment>
<evidence type="ECO:0000256" key="2">
    <source>
        <dbReference type="ARBA" id="ARBA00022723"/>
    </source>
</evidence>
<name>A0A0A1U1A1_ENTIV</name>
<reference evidence="4 5" key="1">
    <citation type="submission" date="2012-10" db="EMBL/GenBank/DDBJ databases">
        <authorList>
            <person name="Zafar N."/>
            <person name="Inman J."/>
            <person name="Hall N."/>
            <person name="Lorenzi H."/>
            <person name="Caler E."/>
        </authorList>
    </citation>
    <scope>NUCLEOTIDE SEQUENCE [LARGE SCALE GENOMIC DNA]</scope>
    <source>
        <strain evidence="4 5">IP1</strain>
    </source>
</reference>
<evidence type="ECO:0000259" key="3">
    <source>
        <dbReference type="Pfam" id="PF13359"/>
    </source>
</evidence>
<dbReference type="Pfam" id="PF13359">
    <property type="entry name" value="DDE_Tnp_4"/>
    <property type="match status" value="1"/>
</dbReference>
<evidence type="ECO:0000256" key="1">
    <source>
        <dbReference type="ARBA" id="ARBA00001968"/>
    </source>
</evidence>
<dbReference type="Proteomes" id="UP000014680">
    <property type="component" value="Unassembled WGS sequence"/>
</dbReference>
<gene>
    <name evidence="4" type="ORF">EIN_411380</name>
</gene>
<proteinExistence type="predicted"/>
<accession>A0A0A1U1A1</accession>
<dbReference type="VEuPathDB" id="AmoebaDB:EIN_411380"/>
<sequence length="438" mass="50672">MDNEEFDLEDVATPIATITTHNKETLCSINLTTNERCVMLTGLQKKHFDELCKLMKYKNGYYSVNRESEVERTIGKFTGTIPNTKVVTLNKKNQLTYEDLLLLLLTQLHGDYTYKELFEFLNIEIISPDNNENEVNEIKNRRRRESNISKWLDLALDLFSEAMKTIFIDSVLKCAECTQSFDIGRSAAFGKYIPELKHVFFAVDGRDQAINNKRVEHGTTTVLDKNFFSFKHNHSGLKSEVVINYFGMVVSIVTEIECSVHDSVLFKDYYYEKCVPRNMLILADGGYSSCPSCVIPFKITNDLELTEIQRRHIKNRNNCHSSCRIEVENLFGWLVTTFKMMRNVWKLPLNKYGSYSIVAHAVLNFMITKNPMRNVHFYLFNSYLRTSPENRNLFLEPLPPTTRRWLTAFIEQRDVSAVVNGNEEFVDGRGTANVVNED</sequence>
<protein>
    <recommendedName>
        <fullName evidence="3">DDE Tnp4 domain-containing protein</fullName>
    </recommendedName>
</protein>
<feature type="domain" description="DDE Tnp4" evidence="3">
    <location>
        <begin position="223"/>
        <end position="359"/>
    </location>
</feature>